<dbReference type="InterPro" id="IPR047187">
    <property type="entry name" value="SF1_C_Upf1"/>
</dbReference>
<comment type="similarity">
    <text evidence="4">Belongs to the DNA2/NAM7 helicase family.</text>
</comment>
<evidence type="ECO:0000313" key="31">
    <source>
        <dbReference type="Proteomes" id="UP001278766"/>
    </source>
</evidence>
<protein>
    <recommendedName>
        <fullName evidence="6">DNA replication ATP-dependent helicase/nuclease DNA2</fullName>
        <ecNumber evidence="5">3.6.4.12</ecNumber>
    </recommendedName>
    <alternativeName>
        <fullName evidence="23">DNA replication ATP-dependent helicase-like homolog</fullName>
    </alternativeName>
</protein>
<evidence type="ECO:0000256" key="23">
    <source>
        <dbReference type="ARBA" id="ARBA00032548"/>
    </source>
</evidence>
<evidence type="ECO:0000256" key="3">
    <source>
        <dbReference type="ARBA" id="ARBA00004173"/>
    </source>
</evidence>
<evidence type="ECO:0000256" key="5">
    <source>
        <dbReference type="ARBA" id="ARBA00012551"/>
    </source>
</evidence>
<sequence>MPLTKSFSEQNRGPKRPQWQRSKSNPAPRTIVPPPPFPVSTKTKTKLQAFQFETLSDADLDTATSKHTSPPAPDKVINAVTPAGRTAWQDLLSKPEAPKDDENLSPGERILWRNDHNADHPVAMSPLIPRKGRKRARSSSPISSPASKHATPAVGSKKLARVLKTPRADPATELWDRFSVPGANASPSGLTNPLLAQLMVSSSPRLKDGGALGSERPLRKAISCGAHWPKRRKVERLDADMGDIATAKTQPDSKSSMVSALLETVNGEIKSKSTQLKPPSPQKRSPLRESPTVQRPIRQSPSRRPQGSSPLAKKSTGVRTEESDAGIPFGDKASSDYGDDDFDDETLLGLDASISVQGDDSTMVAPSEELNHQAPPPPKVAGDDFGDFDDDFLDGAEELVAEVEAKHASQNPFHGQQQKPANAWVDDTAYGDDFDDADFDAVDLAATQATAQPFATNPSQKPKAIQRYLITDVLENSYFDEHEREYPEKILLVQAERTNAVKTVHLRGDWYDTEASPRAYVHIIGSFEPSGRCIIDNNHNTLILHPDQLVSSTVVADSITCMRRAVLQDRVKATSEASPPLVYGTILHEIFQEALMANNWDLGFLGSVISKTLRKHIEDLYVIKVTFEDAHAHVLSKMPELRTWAQAFVAASPKAGAFVQGRGSERVNMCVSKLLDVEEHVWSPMYGLKGNIDATVQITMRDGKTSQTLTVPFEVKTGRNATANHQAQTVLYNLLLSDRYDIEIVYGILYYTETSQTLRIPAIRTELRHLIMRRNTLACYIRERSVQLPPMKRSKNACAKCYAQTSCFTYHKLADSGNGETSGLDEKFDEVVKHLTPTHREFFLKWEDLLTKEEKESQKLRRELWTMVSTEREKVGRCFANVIIEEGSASEDKQQLKINRFSYTFMKGNSAPGFSFLDSQLVVGEPIVVSDEQGHFALALGYVTAVKKQRISVAVDRRLHNARIRQPGFNDVDNQVFASIMEVAPEGAKAEQSEGKIREAPIRYRLDKDEFSNGMATVRNNLVQVMADGPFGSSEIRRLVVDLVPPTFKTTPTQYTVPGKDSLNVDQKAAVEKPSDIMTLSNTLIYNGRLKCGTESLRHAELHVPNMGALSARHFDAASFISHSQSQSQQNRSPSKPRPTTFCPASRLGACWLADLVHPSSRVRFVNTDALLPHSREQAKGNRIVNPCEARVVAQLVDALLAVGVPPSEVGVVTHYRSQLALLKHTLRASSAAGGAAAAAAAQDVEMHTADRFQGRDKSVVILSLVRSNEPCAIGELLKDWRRINVAFTRAKTKLLVVGSRSTLGGCGEGEMLARFVRLMEDRDWVYDLDAGALDAHLFREDGGATQVTGSVTASARVGGASVVVGAGEEDGFKGLGLKRGLLFPPGGGGGGAVKGKENRPLSQKGRTVEPKKAARIGERAMLRGKPVLRDILNDMMDGGY</sequence>
<comment type="catalytic activity">
    <reaction evidence="24">
        <text>ATP + H2O = ADP + phosphate + H(+)</text>
        <dbReference type="Rhea" id="RHEA:13065"/>
        <dbReference type="ChEBI" id="CHEBI:15377"/>
        <dbReference type="ChEBI" id="CHEBI:15378"/>
        <dbReference type="ChEBI" id="CHEBI:30616"/>
        <dbReference type="ChEBI" id="CHEBI:43474"/>
        <dbReference type="ChEBI" id="CHEBI:456216"/>
        <dbReference type="EC" id="3.6.4.12"/>
    </reaction>
</comment>
<keyword evidence="17" id="KW-0411">Iron-sulfur</keyword>
<dbReference type="GO" id="GO:0005739">
    <property type="term" value="C:mitochondrion"/>
    <property type="evidence" value="ECO:0007669"/>
    <property type="project" value="UniProtKB-SubCell"/>
</dbReference>
<dbReference type="Gene3D" id="3.90.320.10">
    <property type="match status" value="1"/>
</dbReference>
<dbReference type="GO" id="GO:0016787">
    <property type="term" value="F:hydrolase activity"/>
    <property type="evidence" value="ECO:0007669"/>
    <property type="project" value="UniProtKB-KW"/>
</dbReference>
<keyword evidence="19" id="KW-0496">Mitochondrion</keyword>
<organism evidence="30 31">
    <name type="scientific">Chaetomium fimeti</name>
    <dbReference type="NCBI Taxonomy" id="1854472"/>
    <lineage>
        <taxon>Eukaryota</taxon>
        <taxon>Fungi</taxon>
        <taxon>Dikarya</taxon>
        <taxon>Ascomycota</taxon>
        <taxon>Pezizomycotina</taxon>
        <taxon>Sordariomycetes</taxon>
        <taxon>Sordariomycetidae</taxon>
        <taxon>Sordariales</taxon>
        <taxon>Chaetomiaceae</taxon>
        <taxon>Chaetomium</taxon>
    </lineage>
</organism>
<dbReference type="CDD" id="cd18808">
    <property type="entry name" value="SF1_C_Upf1"/>
    <property type="match status" value="1"/>
</dbReference>
<keyword evidence="8" id="KW-0235">DNA replication</keyword>
<dbReference type="GO" id="GO:0046872">
    <property type="term" value="F:metal ion binding"/>
    <property type="evidence" value="ECO:0007669"/>
    <property type="project" value="UniProtKB-KW"/>
</dbReference>
<dbReference type="Pfam" id="PF01930">
    <property type="entry name" value="Cas_Cas4"/>
    <property type="match status" value="1"/>
</dbReference>
<evidence type="ECO:0000256" key="9">
    <source>
        <dbReference type="ARBA" id="ARBA00022722"/>
    </source>
</evidence>
<dbReference type="InterPro" id="IPR022765">
    <property type="entry name" value="Dna2/Cas4_DUF83"/>
</dbReference>
<dbReference type="Proteomes" id="UP001278766">
    <property type="component" value="Unassembled WGS sequence"/>
</dbReference>
<accession>A0AAE0H9S2</accession>
<keyword evidence="9" id="KW-0540">Nuclease</keyword>
<evidence type="ECO:0000256" key="21">
    <source>
        <dbReference type="ARBA" id="ARBA00023242"/>
    </source>
</evidence>
<evidence type="ECO:0000256" key="8">
    <source>
        <dbReference type="ARBA" id="ARBA00022705"/>
    </source>
</evidence>
<evidence type="ECO:0000256" key="13">
    <source>
        <dbReference type="ARBA" id="ARBA00022801"/>
    </source>
</evidence>
<dbReference type="InterPro" id="IPR048459">
    <property type="entry name" value="DNA2_Rift"/>
</dbReference>
<dbReference type="CDD" id="cd22318">
    <property type="entry name" value="DNA2_N-like"/>
    <property type="match status" value="1"/>
</dbReference>
<feature type="region of interest" description="Disordered" evidence="25">
    <location>
        <begin position="57"/>
        <end position="165"/>
    </location>
</feature>
<feature type="compositionally biased region" description="Low complexity" evidence="25">
    <location>
        <begin position="294"/>
        <end position="310"/>
    </location>
</feature>
<comment type="caution">
    <text evidence="30">The sequence shown here is derived from an EMBL/GenBank/DDBJ whole genome shotgun (WGS) entry which is preliminary data.</text>
</comment>
<dbReference type="InterPro" id="IPR051827">
    <property type="entry name" value="Cas4_exonuclease"/>
</dbReference>
<evidence type="ECO:0000259" key="27">
    <source>
        <dbReference type="Pfam" id="PF08696"/>
    </source>
</evidence>
<dbReference type="Pfam" id="PF21123">
    <property type="entry name" value="Dna2_Rift"/>
    <property type="match status" value="1"/>
</dbReference>
<evidence type="ECO:0000256" key="19">
    <source>
        <dbReference type="ARBA" id="ARBA00023128"/>
    </source>
</evidence>
<evidence type="ECO:0000256" key="20">
    <source>
        <dbReference type="ARBA" id="ARBA00023204"/>
    </source>
</evidence>
<gene>
    <name evidence="30" type="ORF">B0H64DRAFT_328082</name>
</gene>
<dbReference type="Gene3D" id="3.40.50.300">
    <property type="entry name" value="P-loop containing nucleotide triphosphate hydrolases"/>
    <property type="match status" value="1"/>
</dbReference>
<dbReference type="GO" id="GO:0006281">
    <property type="term" value="P:DNA repair"/>
    <property type="evidence" value="ECO:0007669"/>
    <property type="project" value="UniProtKB-KW"/>
</dbReference>
<keyword evidence="16" id="KW-0408">Iron</keyword>
<dbReference type="GeneID" id="87837767"/>
<dbReference type="FunFam" id="3.90.320.10:FF:000001">
    <property type="entry name" value="DNA replication helicase Dna2"/>
    <property type="match status" value="1"/>
</dbReference>
<keyword evidence="14" id="KW-0347">Helicase</keyword>
<evidence type="ECO:0000259" key="29">
    <source>
        <dbReference type="Pfam" id="PF21123"/>
    </source>
</evidence>
<dbReference type="EMBL" id="JAUEPN010000007">
    <property type="protein sequence ID" value="KAK3292585.1"/>
    <property type="molecule type" value="Genomic_DNA"/>
</dbReference>
<comment type="cofactor">
    <cofactor evidence="1">
        <name>[4Fe-4S] cluster</name>
        <dbReference type="ChEBI" id="CHEBI:49883"/>
    </cofactor>
</comment>
<dbReference type="InterPro" id="IPR027417">
    <property type="entry name" value="P-loop_NTPase"/>
</dbReference>
<feature type="region of interest" description="Disordered" evidence="25">
    <location>
        <begin position="264"/>
        <end position="345"/>
    </location>
</feature>
<evidence type="ECO:0000256" key="24">
    <source>
        <dbReference type="ARBA" id="ARBA00047995"/>
    </source>
</evidence>
<dbReference type="SUPFAM" id="SSF52540">
    <property type="entry name" value="P-loop containing nucleoside triphosphate hydrolases"/>
    <property type="match status" value="1"/>
</dbReference>
<comment type="subcellular location">
    <subcellularLocation>
        <location evidence="3">Mitochondrion</location>
    </subcellularLocation>
    <subcellularLocation>
        <location evidence="2">Nucleus</location>
    </subcellularLocation>
</comment>
<feature type="domain" description="DNA2 rift barrel" evidence="29">
    <location>
        <begin position="870"/>
        <end position="961"/>
    </location>
</feature>
<dbReference type="InterPro" id="IPR014808">
    <property type="entry name" value="DNA_replication_fac_Dna2_N"/>
</dbReference>
<proteinExistence type="inferred from homology"/>
<feature type="compositionally biased region" description="Low complexity" evidence="25">
    <location>
        <begin position="138"/>
        <end position="148"/>
    </location>
</feature>
<keyword evidence="18" id="KW-0238">DNA-binding</keyword>
<feature type="domain" description="DNA2/NAM7 helicase-like C-terminal" evidence="28">
    <location>
        <begin position="1076"/>
        <end position="1301"/>
    </location>
</feature>
<keyword evidence="13" id="KW-0378">Hydrolase</keyword>
<feature type="compositionally biased region" description="Polar residues" evidence="25">
    <location>
        <begin position="1"/>
        <end position="11"/>
    </location>
</feature>
<evidence type="ECO:0000256" key="15">
    <source>
        <dbReference type="ARBA" id="ARBA00022840"/>
    </source>
</evidence>
<evidence type="ECO:0000259" key="28">
    <source>
        <dbReference type="Pfam" id="PF13087"/>
    </source>
</evidence>
<dbReference type="RefSeq" id="XP_062656099.1">
    <property type="nucleotide sequence ID" value="XM_062800819.1"/>
</dbReference>
<feature type="region of interest" description="Disordered" evidence="25">
    <location>
        <begin position="1121"/>
        <end position="1141"/>
    </location>
</feature>
<reference evidence="30" key="1">
    <citation type="journal article" date="2023" name="Mol. Phylogenet. Evol.">
        <title>Genome-scale phylogeny and comparative genomics of the fungal order Sordariales.</title>
        <authorList>
            <person name="Hensen N."/>
            <person name="Bonometti L."/>
            <person name="Westerberg I."/>
            <person name="Brannstrom I.O."/>
            <person name="Guillou S."/>
            <person name="Cros-Aarteil S."/>
            <person name="Calhoun S."/>
            <person name="Haridas S."/>
            <person name="Kuo A."/>
            <person name="Mondo S."/>
            <person name="Pangilinan J."/>
            <person name="Riley R."/>
            <person name="LaButti K."/>
            <person name="Andreopoulos B."/>
            <person name="Lipzen A."/>
            <person name="Chen C."/>
            <person name="Yan M."/>
            <person name="Daum C."/>
            <person name="Ng V."/>
            <person name="Clum A."/>
            <person name="Steindorff A."/>
            <person name="Ohm R.A."/>
            <person name="Martin F."/>
            <person name="Silar P."/>
            <person name="Natvig D.O."/>
            <person name="Lalanne C."/>
            <person name="Gautier V."/>
            <person name="Ament-Velasquez S.L."/>
            <person name="Kruys A."/>
            <person name="Hutchinson M.I."/>
            <person name="Powell A.J."/>
            <person name="Barry K."/>
            <person name="Miller A.N."/>
            <person name="Grigoriev I.V."/>
            <person name="Debuchy R."/>
            <person name="Gladieux P."/>
            <person name="Hiltunen Thoren M."/>
            <person name="Johannesson H."/>
        </authorList>
    </citation>
    <scope>NUCLEOTIDE SEQUENCE</scope>
    <source>
        <strain evidence="30">CBS 168.71</strain>
    </source>
</reference>
<keyword evidence="22" id="KW-0511">Multifunctional enzyme</keyword>
<feature type="compositionally biased region" description="Low complexity" evidence="25">
    <location>
        <begin position="1121"/>
        <end position="1134"/>
    </location>
</feature>
<feature type="domain" description="DUF83" evidence="26">
    <location>
        <begin position="706"/>
        <end position="808"/>
    </location>
</feature>
<evidence type="ECO:0000256" key="14">
    <source>
        <dbReference type="ARBA" id="ARBA00022806"/>
    </source>
</evidence>
<dbReference type="Pfam" id="PF08696">
    <property type="entry name" value="Dna2"/>
    <property type="match status" value="1"/>
</dbReference>
<keyword evidence="20" id="KW-0234">DNA repair</keyword>
<dbReference type="PANTHER" id="PTHR36531:SF6">
    <property type="entry name" value="DNA REPLICATION ATP-DEPENDENT HELICASE_NUCLEASE DNA2"/>
    <property type="match status" value="1"/>
</dbReference>
<reference evidence="30" key="2">
    <citation type="submission" date="2023-06" db="EMBL/GenBank/DDBJ databases">
        <authorList>
            <consortium name="Lawrence Berkeley National Laboratory"/>
            <person name="Haridas S."/>
            <person name="Hensen N."/>
            <person name="Bonometti L."/>
            <person name="Westerberg I."/>
            <person name="Brannstrom I.O."/>
            <person name="Guillou S."/>
            <person name="Cros-Aarteil S."/>
            <person name="Calhoun S."/>
            <person name="Kuo A."/>
            <person name="Mondo S."/>
            <person name="Pangilinan J."/>
            <person name="Riley R."/>
            <person name="Labutti K."/>
            <person name="Andreopoulos B."/>
            <person name="Lipzen A."/>
            <person name="Chen C."/>
            <person name="Yanf M."/>
            <person name="Daum C."/>
            <person name="Ng V."/>
            <person name="Clum A."/>
            <person name="Steindorff A."/>
            <person name="Ohm R."/>
            <person name="Martin F."/>
            <person name="Silar P."/>
            <person name="Natvig D."/>
            <person name="Lalanne C."/>
            <person name="Gautier V."/>
            <person name="Ament-Velasquez S.L."/>
            <person name="Kruys A."/>
            <person name="Hutchinson M.I."/>
            <person name="Powell A.J."/>
            <person name="Barry K."/>
            <person name="Miller A.N."/>
            <person name="Grigoriev I.V."/>
            <person name="Debuchy R."/>
            <person name="Gladieux P."/>
            <person name="Thoren M.H."/>
            <person name="Johannesson H."/>
        </authorList>
    </citation>
    <scope>NUCLEOTIDE SEQUENCE</scope>
    <source>
        <strain evidence="30">CBS 168.71</strain>
    </source>
</reference>
<dbReference type="GO" id="GO:0003677">
    <property type="term" value="F:DNA binding"/>
    <property type="evidence" value="ECO:0007669"/>
    <property type="project" value="UniProtKB-KW"/>
</dbReference>
<evidence type="ECO:0000256" key="10">
    <source>
        <dbReference type="ARBA" id="ARBA00022723"/>
    </source>
</evidence>
<dbReference type="GO" id="GO:0003678">
    <property type="term" value="F:DNA helicase activity"/>
    <property type="evidence" value="ECO:0007669"/>
    <property type="project" value="UniProtKB-EC"/>
</dbReference>
<evidence type="ECO:0000256" key="11">
    <source>
        <dbReference type="ARBA" id="ARBA00022741"/>
    </source>
</evidence>
<evidence type="ECO:0000256" key="18">
    <source>
        <dbReference type="ARBA" id="ARBA00023125"/>
    </source>
</evidence>
<evidence type="ECO:0000256" key="22">
    <source>
        <dbReference type="ARBA" id="ARBA00023268"/>
    </source>
</evidence>
<evidence type="ECO:0000313" key="30">
    <source>
        <dbReference type="EMBL" id="KAK3292585.1"/>
    </source>
</evidence>
<keyword evidence="7" id="KW-0004">4Fe-4S</keyword>
<evidence type="ECO:0000256" key="1">
    <source>
        <dbReference type="ARBA" id="ARBA00001966"/>
    </source>
</evidence>
<keyword evidence="12" id="KW-0227">DNA damage</keyword>
<dbReference type="GO" id="GO:0004518">
    <property type="term" value="F:nuclease activity"/>
    <property type="evidence" value="ECO:0007669"/>
    <property type="project" value="UniProtKB-KW"/>
</dbReference>
<dbReference type="GO" id="GO:0006260">
    <property type="term" value="P:DNA replication"/>
    <property type="evidence" value="ECO:0007669"/>
    <property type="project" value="UniProtKB-KW"/>
</dbReference>
<evidence type="ECO:0000256" key="7">
    <source>
        <dbReference type="ARBA" id="ARBA00022485"/>
    </source>
</evidence>
<evidence type="ECO:0000259" key="26">
    <source>
        <dbReference type="Pfam" id="PF01930"/>
    </source>
</evidence>
<dbReference type="GO" id="GO:0005634">
    <property type="term" value="C:nucleus"/>
    <property type="evidence" value="ECO:0007669"/>
    <property type="project" value="UniProtKB-SubCell"/>
</dbReference>
<dbReference type="GO" id="GO:0051539">
    <property type="term" value="F:4 iron, 4 sulfur cluster binding"/>
    <property type="evidence" value="ECO:0007669"/>
    <property type="project" value="UniProtKB-KW"/>
</dbReference>
<dbReference type="GO" id="GO:0005524">
    <property type="term" value="F:ATP binding"/>
    <property type="evidence" value="ECO:0007669"/>
    <property type="project" value="UniProtKB-KW"/>
</dbReference>
<evidence type="ECO:0000256" key="25">
    <source>
        <dbReference type="SAM" id="MobiDB-lite"/>
    </source>
</evidence>
<evidence type="ECO:0000256" key="12">
    <source>
        <dbReference type="ARBA" id="ARBA00022763"/>
    </source>
</evidence>
<dbReference type="EC" id="3.6.4.12" evidence="5"/>
<keyword evidence="10" id="KW-0479">Metal-binding</keyword>
<keyword evidence="21" id="KW-0539">Nucleus</keyword>
<keyword evidence="11" id="KW-0547">Nucleotide-binding</keyword>
<keyword evidence="15" id="KW-0067">ATP-binding</keyword>
<evidence type="ECO:0000256" key="6">
    <source>
        <dbReference type="ARBA" id="ARBA00021516"/>
    </source>
</evidence>
<dbReference type="InterPro" id="IPR011604">
    <property type="entry name" value="PDDEXK-like_dom_sf"/>
</dbReference>
<dbReference type="Pfam" id="PF13087">
    <property type="entry name" value="AAA_12"/>
    <property type="match status" value="1"/>
</dbReference>
<feature type="compositionally biased region" description="Basic and acidic residues" evidence="25">
    <location>
        <begin position="110"/>
        <end position="119"/>
    </location>
</feature>
<feature type="region of interest" description="Disordered" evidence="25">
    <location>
        <begin position="1"/>
        <end position="43"/>
    </location>
</feature>
<feature type="region of interest" description="Disordered" evidence="25">
    <location>
        <begin position="367"/>
        <end position="388"/>
    </location>
</feature>
<evidence type="ECO:0000256" key="2">
    <source>
        <dbReference type="ARBA" id="ARBA00004123"/>
    </source>
</evidence>
<feature type="domain" description="DNA replication factor Dna2 N-terminal" evidence="27">
    <location>
        <begin position="496"/>
        <end position="698"/>
    </location>
</feature>
<evidence type="ECO:0000256" key="16">
    <source>
        <dbReference type="ARBA" id="ARBA00023004"/>
    </source>
</evidence>
<evidence type="ECO:0000256" key="4">
    <source>
        <dbReference type="ARBA" id="ARBA00007913"/>
    </source>
</evidence>
<evidence type="ECO:0000256" key="17">
    <source>
        <dbReference type="ARBA" id="ARBA00023014"/>
    </source>
</evidence>
<name>A0AAE0H9S2_9PEZI</name>
<dbReference type="PANTHER" id="PTHR36531">
    <property type="entry name" value="CRISPR-ASSOCIATED EXONUCLEASE CAS4"/>
    <property type="match status" value="1"/>
</dbReference>
<keyword evidence="31" id="KW-1185">Reference proteome</keyword>
<dbReference type="InterPro" id="IPR041679">
    <property type="entry name" value="DNA2/NAM7-like_C"/>
</dbReference>